<evidence type="ECO:0000313" key="2">
    <source>
        <dbReference type="Proteomes" id="UP001065298"/>
    </source>
</evidence>
<reference evidence="1" key="1">
    <citation type="submission" date="2022-06" db="EMBL/GenBank/DDBJ databases">
        <title>Fusarium solani species complex genomes reveal bases of compartmentalisation and animal pathogenesis.</title>
        <authorList>
            <person name="Tsai I.J."/>
        </authorList>
    </citation>
    <scope>NUCLEOTIDE SEQUENCE</scope>
    <source>
        <strain evidence="1">Fu6.1</strain>
    </source>
</reference>
<protein>
    <submittedName>
        <fullName evidence="1">Uncharacterized protein</fullName>
    </submittedName>
</protein>
<dbReference type="Proteomes" id="UP001065298">
    <property type="component" value="Chromosome 10"/>
</dbReference>
<evidence type="ECO:0000313" key="1">
    <source>
        <dbReference type="EMBL" id="KAI8655188.1"/>
    </source>
</evidence>
<gene>
    <name evidence="1" type="ORF">NCS57_01267000</name>
</gene>
<accession>A0ACC0QJQ2</accession>
<proteinExistence type="predicted"/>
<dbReference type="EMBL" id="CM046512">
    <property type="protein sequence ID" value="KAI8655188.1"/>
    <property type="molecule type" value="Genomic_DNA"/>
</dbReference>
<sequence length="578" mass="62348">MCACRKAGHTRDATSTSVIIFQTGLVARTRVYRRLRTGSYEKKANIGNGRVNTQLSMDDDESHLGPRSWAPTRQCVFSNMVAFKSTLLLLSAASTVFALPASTKNPEYGINGELVDSDVDKRSNYYAPPYAVCNSRDQNYRALKNNQAKGSAFCSAYLRTTKTKTVTPVVRKTTTKTTTKVATVQKTGTVTTKASYTVTAKATRTAQATVTKIRTNQVTDTTTKKVTGTFTNKVTRTATAQITETVTEQVTDSMTEQITSTAANTITNTVTKIVTSTKTDEITNTDSSTVTLTSTADTPTATVSQEYHCAINGFGTSAYSVGQTSNSGINFDTCKAYCSAISSAVSFGFGSGMCACYSQSAKVNARPQSSQTAYYFYDMACPTANQPTKRDLTKRVQVPAYLPRHNPREVSSACSCLVTKPPAPATTTVTAKYPKTVVSTVVKCKTVTTTKQRTITVTDRKIYTATSYGTVTNTNYKTITVTNRNTATATSPVTVTATQYITVTVTNRNTAYATNYNTAYFTNVNTVSSTDTVVATTTRTDYVTITQYDTVTNTAVAYATVTPDTVTVTQGTTYIYGS</sequence>
<comment type="caution">
    <text evidence="1">The sequence shown here is derived from an EMBL/GenBank/DDBJ whole genome shotgun (WGS) entry which is preliminary data.</text>
</comment>
<keyword evidence="2" id="KW-1185">Reference proteome</keyword>
<organism evidence="1 2">
    <name type="scientific">Fusarium keratoplasticum</name>
    <dbReference type="NCBI Taxonomy" id="1328300"/>
    <lineage>
        <taxon>Eukaryota</taxon>
        <taxon>Fungi</taxon>
        <taxon>Dikarya</taxon>
        <taxon>Ascomycota</taxon>
        <taxon>Pezizomycotina</taxon>
        <taxon>Sordariomycetes</taxon>
        <taxon>Hypocreomycetidae</taxon>
        <taxon>Hypocreales</taxon>
        <taxon>Nectriaceae</taxon>
        <taxon>Fusarium</taxon>
        <taxon>Fusarium solani species complex</taxon>
    </lineage>
</organism>
<name>A0ACC0QJQ2_9HYPO</name>